<accession>A0A9Y3R8F7</accession>
<dbReference type="InterPro" id="IPR057244">
    <property type="entry name" value="GAIN_B"/>
</dbReference>
<feature type="domain" description="G-protein coupled receptors family 2 profile 2" evidence="9">
    <location>
        <begin position="427"/>
        <end position="683"/>
    </location>
</feature>
<dbReference type="GO" id="GO:0005886">
    <property type="term" value="C:plasma membrane"/>
    <property type="evidence" value="ECO:0007669"/>
    <property type="project" value="TreeGrafter"/>
</dbReference>
<feature type="transmembrane region" description="Helical" evidence="6">
    <location>
        <begin position="535"/>
        <end position="558"/>
    </location>
</feature>
<dbReference type="InterPro" id="IPR017981">
    <property type="entry name" value="GPCR_2-like_7TM"/>
</dbReference>
<dbReference type="InterPro" id="IPR000203">
    <property type="entry name" value="GPS"/>
</dbReference>
<comment type="subcellular location">
    <subcellularLocation>
        <location evidence="1">Membrane</location>
        <topology evidence="1">Multi-pass membrane protein</topology>
    </subcellularLocation>
</comment>
<evidence type="ECO:0000313" key="10">
    <source>
        <dbReference type="Proteomes" id="UP000695023"/>
    </source>
</evidence>
<keyword evidence="3 6" id="KW-1133">Transmembrane helix</keyword>
<evidence type="ECO:0000256" key="3">
    <source>
        <dbReference type="ARBA" id="ARBA00022989"/>
    </source>
</evidence>
<feature type="transmembrane region" description="Helical" evidence="6">
    <location>
        <begin position="630"/>
        <end position="654"/>
    </location>
</feature>
<dbReference type="PANTHER" id="PTHR12011:SF474">
    <property type="entry name" value="ADHESION G PROTEIN-COUPLED RECEPTOR G11-RELATED"/>
    <property type="match status" value="1"/>
</dbReference>
<evidence type="ECO:0000256" key="5">
    <source>
        <dbReference type="ARBA" id="ARBA00023157"/>
    </source>
</evidence>
<evidence type="ECO:0000256" key="6">
    <source>
        <dbReference type="SAM" id="Phobius"/>
    </source>
</evidence>
<evidence type="ECO:0000313" key="11">
    <source>
        <dbReference type="RefSeq" id="XP_005737333.1"/>
    </source>
</evidence>
<evidence type="ECO:0000259" key="9">
    <source>
        <dbReference type="PROSITE" id="PS50261"/>
    </source>
</evidence>
<dbReference type="PRINTS" id="PR00249">
    <property type="entry name" value="GPCRSECRETIN"/>
</dbReference>
<keyword evidence="2 6" id="KW-0812">Transmembrane</keyword>
<dbReference type="PANTHER" id="PTHR12011">
    <property type="entry name" value="ADHESION G-PROTEIN COUPLED RECEPTOR"/>
    <property type="match status" value="1"/>
</dbReference>
<organism evidence="10 11">
    <name type="scientific">Pundamilia nyererei</name>
    <dbReference type="NCBI Taxonomy" id="303518"/>
    <lineage>
        <taxon>Eukaryota</taxon>
        <taxon>Metazoa</taxon>
        <taxon>Chordata</taxon>
        <taxon>Craniata</taxon>
        <taxon>Vertebrata</taxon>
        <taxon>Euteleostomi</taxon>
        <taxon>Actinopterygii</taxon>
        <taxon>Neopterygii</taxon>
        <taxon>Teleostei</taxon>
        <taxon>Neoteleostei</taxon>
        <taxon>Acanthomorphata</taxon>
        <taxon>Ovalentaria</taxon>
        <taxon>Cichlomorphae</taxon>
        <taxon>Cichliformes</taxon>
        <taxon>Cichlidae</taxon>
        <taxon>African cichlids</taxon>
        <taxon>Pseudocrenilabrinae</taxon>
        <taxon>Haplochromini</taxon>
        <taxon>Pundamilia</taxon>
    </lineage>
</organism>
<dbReference type="Proteomes" id="UP000695023">
    <property type="component" value="Unplaced"/>
</dbReference>
<dbReference type="InterPro" id="IPR046338">
    <property type="entry name" value="GAIN_dom_sf"/>
</dbReference>
<proteinExistence type="predicted"/>
<dbReference type="Gene3D" id="2.60.220.50">
    <property type="match status" value="1"/>
</dbReference>
<sequence length="718" mass="80187">MTRLSWTALVLLMSILQGPGSSNSGHDCSRNGNCNKNNFMDIRNCFKQKESFVVVDSFYGNINATNYWGQTKVNCIVFVETNGIELENYTRTIQDTWPKIKNNSNILKLHISKWHIDQRVHMYVLYGTFCNDTQLNFKDPGTNCSFNTTDTELCHIRCIDTNTVCKKSAYDKGECSTMAPNLQNEYIININSTTTNCINCNNPVKKPEEKKVLNTTLSEKGGEIVPANAAKLMNDMSNFAANINGSSAEISVGEGVKGVLVKETHKDEVAEVLFAYQSPNDSINIIDNTETLKNFSRAVTLPKEAFDKAIAQNVSIPFAAFFRFINMAKDEKNSTVLGNEVLAIEMGAAIANLTDKINIVFTNMTYRGIPSCHSWNGQGSQPNWTSDGCVTNITKHGITCQCSHLTFFAILMTPLNETISDSDFKNLTIITQVGCGLSMFFLAIVLFMHFLSRRIKATNATKILINLVCALFLLNLTFLVNNYVANLNNSVGCKIMAALMHYFMLATFTWFAAQAFHLCLSLYTGGKIAIHRYILKIAITSWILPSVIGIVLLCIGKYGEQVISYQNTGNAADRVMMCWITDNSVHLIINIGYYALVFLFTFTTFIIMMSWLCCLRNVKGAKAKGEQSSINILSVMGLCFMLGITWGFAFFAYGVFQVPALYLFTILNSFQGFFLFVYYYKTSRMLPPASDEKSSSVSNITDKTSLSSFTNPYSNWLS</sequence>
<gene>
    <name evidence="11" type="primary">LOC102194641</name>
</gene>
<dbReference type="Pfam" id="PF01825">
    <property type="entry name" value="GPS"/>
    <property type="match status" value="1"/>
</dbReference>
<feature type="domain" description="GAIN-B" evidence="8">
    <location>
        <begin position="271"/>
        <end position="418"/>
    </location>
</feature>
<evidence type="ECO:0000256" key="7">
    <source>
        <dbReference type="SAM" id="SignalP"/>
    </source>
</evidence>
<keyword evidence="7" id="KW-0732">Signal</keyword>
<dbReference type="GO" id="GO:0007189">
    <property type="term" value="P:adenylate cyclase-activating G protein-coupled receptor signaling pathway"/>
    <property type="evidence" value="ECO:0007669"/>
    <property type="project" value="TreeGrafter"/>
</dbReference>
<keyword evidence="10" id="KW-1185">Reference proteome</keyword>
<feature type="transmembrane region" description="Helical" evidence="6">
    <location>
        <begin position="463"/>
        <end position="480"/>
    </location>
</feature>
<feature type="transmembrane region" description="Helical" evidence="6">
    <location>
        <begin position="660"/>
        <end position="680"/>
    </location>
</feature>
<dbReference type="Gene3D" id="1.20.1070.10">
    <property type="entry name" value="Rhodopsin 7-helix transmembrane proteins"/>
    <property type="match status" value="1"/>
</dbReference>
<dbReference type="AlphaFoldDB" id="A0A9Y3R8F7"/>
<dbReference type="GeneID" id="102194641"/>
<evidence type="ECO:0000259" key="8">
    <source>
        <dbReference type="PROSITE" id="PS50221"/>
    </source>
</evidence>
<feature type="transmembrane region" description="Helical" evidence="6">
    <location>
        <begin position="500"/>
        <end position="523"/>
    </location>
</feature>
<dbReference type="RefSeq" id="XP_005737333.1">
    <property type="nucleotide sequence ID" value="XM_005737276.1"/>
</dbReference>
<name>A0A9Y3R8F7_9CICH</name>
<protein>
    <submittedName>
        <fullName evidence="11">Adhesion G-protein coupled receptor G5-like</fullName>
    </submittedName>
</protein>
<dbReference type="Pfam" id="PF00002">
    <property type="entry name" value="7tm_2"/>
    <property type="match status" value="1"/>
</dbReference>
<dbReference type="SUPFAM" id="SSF81321">
    <property type="entry name" value="Family A G protein-coupled receptor-like"/>
    <property type="match status" value="1"/>
</dbReference>
<evidence type="ECO:0000256" key="1">
    <source>
        <dbReference type="ARBA" id="ARBA00004141"/>
    </source>
</evidence>
<dbReference type="PROSITE" id="PS50221">
    <property type="entry name" value="GAIN_B"/>
    <property type="match status" value="1"/>
</dbReference>
<evidence type="ECO:0000256" key="4">
    <source>
        <dbReference type="ARBA" id="ARBA00023136"/>
    </source>
</evidence>
<keyword evidence="4 6" id="KW-0472">Membrane</keyword>
<feature type="transmembrane region" description="Helical" evidence="6">
    <location>
        <begin position="429"/>
        <end position="451"/>
    </location>
</feature>
<feature type="transmembrane region" description="Helical" evidence="6">
    <location>
        <begin position="591"/>
        <end position="618"/>
    </location>
</feature>
<feature type="chain" id="PRO_5041357323" evidence="7">
    <location>
        <begin position="23"/>
        <end position="718"/>
    </location>
</feature>
<dbReference type="GO" id="GO:0007166">
    <property type="term" value="P:cell surface receptor signaling pathway"/>
    <property type="evidence" value="ECO:0007669"/>
    <property type="project" value="InterPro"/>
</dbReference>
<reference evidence="11" key="1">
    <citation type="submission" date="2025-08" db="UniProtKB">
        <authorList>
            <consortium name="RefSeq"/>
        </authorList>
    </citation>
    <scope>IDENTIFICATION</scope>
</reference>
<evidence type="ECO:0000256" key="2">
    <source>
        <dbReference type="ARBA" id="ARBA00022692"/>
    </source>
</evidence>
<dbReference type="InterPro" id="IPR000832">
    <property type="entry name" value="GPCR_2_secretin-like"/>
</dbReference>
<feature type="signal peptide" evidence="7">
    <location>
        <begin position="1"/>
        <end position="22"/>
    </location>
</feature>
<dbReference type="GO" id="GO:0004930">
    <property type="term" value="F:G protein-coupled receptor activity"/>
    <property type="evidence" value="ECO:0007669"/>
    <property type="project" value="InterPro"/>
</dbReference>
<dbReference type="PROSITE" id="PS50261">
    <property type="entry name" value="G_PROTEIN_RECEP_F2_4"/>
    <property type="match status" value="1"/>
</dbReference>
<keyword evidence="5" id="KW-1015">Disulfide bond</keyword>